<dbReference type="AlphaFoldDB" id="A0A225N2D0"/>
<keyword evidence="1" id="KW-0812">Transmembrane</keyword>
<sequence length="65" mass="7673">MFRQQAAAIQLEDFESGSRFRARQPGLGMEKHCLYFLSVLFFLSVLLLFDEFFYCNLQFLLLLLS</sequence>
<accession>A0A225N2D0</accession>
<keyword evidence="3" id="KW-1185">Reference proteome</keyword>
<organism evidence="2 3">
    <name type="scientific">Candidimonas nitroreducens</name>
    <dbReference type="NCBI Taxonomy" id="683354"/>
    <lineage>
        <taxon>Bacteria</taxon>
        <taxon>Pseudomonadati</taxon>
        <taxon>Pseudomonadota</taxon>
        <taxon>Betaproteobacteria</taxon>
        <taxon>Burkholderiales</taxon>
        <taxon>Alcaligenaceae</taxon>
        <taxon>Candidimonas</taxon>
    </lineage>
</organism>
<feature type="transmembrane region" description="Helical" evidence="1">
    <location>
        <begin position="33"/>
        <end position="54"/>
    </location>
</feature>
<comment type="caution">
    <text evidence="2">The sequence shown here is derived from an EMBL/GenBank/DDBJ whole genome shotgun (WGS) entry which is preliminary data.</text>
</comment>
<keyword evidence="1" id="KW-1133">Transmembrane helix</keyword>
<reference evidence="3" key="1">
    <citation type="submission" date="2017-06" db="EMBL/GenBank/DDBJ databases">
        <title>Herbaspirillum phytohormonus sp. nov., isolated from the root nodule of Robinia pseudoacacia in lead-zinc mine.</title>
        <authorList>
            <person name="Fan M."/>
            <person name="Lin Y."/>
        </authorList>
    </citation>
    <scope>NUCLEOTIDE SEQUENCE [LARGE SCALE GENOMIC DNA]</scope>
    <source>
        <strain evidence="3">SC-089</strain>
    </source>
</reference>
<evidence type="ECO:0000313" key="3">
    <source>
        <dbReference type="Proteomes" id="UP000214603"/>
    </source>
</evidence>
<dbReference type="EMBL" id="NJIH01000001">
    <property type="protein sequence ID" value="OWT66260.1"/>
    <property type="molecule type" value="Genomic_DNA"/>
</dbReference>
<keyword evidence="1" id="KW-0472">Membrane</keyword>
<gene>
    <name evidence="2" type="ORF">CEY11_00490</name>
</gene>
<name>A0A225N2D0_9BURK</name>
<evidence type="ECO:0000256" key="1">
    <source>
        <dbReference type="SAM" id="Phobius"/>
    </source>
</evidence>
<evidence type="ECO:0000313" key="2">
    <source>
        <dbReference type="EMBL" id="OWT66260.1"/>
    </source>
</evidence>
<proteinExistence type="predicted"/>
<dbReference type="Proteomes" id="UP000214603">
    <property type="component" value="Unassembled WGS sequence"/>
</dbReference>
<protein>
    <submittedName>
        <fullName evidence="2">Uncharacterized protein</fullName>
    </submittedName>
</protein>